<feature type="chain" id="PRO_5038067443" evidence="2">
    <location>
        <begin position="20"/>
        <end position="556"/>
    </location>
</feature>
<protein>
    <submittedName>
        <fullName evidence="4">TldD/PmbA family protein</fullName>
    </submittedName>
</protein>
<feature type="domain" description="Metalloprotease TldD/E C-terminal" evidence="3">
    <location>
        <begin position="287"/>
        <end position="532"/>
    </location>
</feature>
<evidence type="ECO:0000313" key="4">
    <source>
        <dbReference type="EMBL" id="QSE98874.1"/>
    </source>
</evidence>
<dbReference type="RefSeq" id="WP_205723388.1">
    <property type="nucleotide sequence ID" value="NZ_CP070608.1"/>
</dbReference>
<evidence type="ECO:0000259" key="3">
    <source>
        <dbReference type="Pfam" id="PF19289"/>
    </source>
</evidence>
<dbReference type="InterPro" id="IPR051463">
    <property type="entry name" value="Peptidase_U62_metallo"/>
</dbReference>
<dbReference type="GO" id="GO:0006508">
    <property type="term" value="P:proteolysis"/>
    <property type="evidence" value="ECO:0007669"/>
    <property type="project" value="InterPro"/>
</dbReference>
<name>A0A975A1X1_9BACT</name>
<dbReference type="EMBL" id="CP070608">
    <property type="protein sequence ID" value="QSE98874.1"/>
    <property type="molecule type" value="Genomic_DNA"/>
</dbReference>
<gene>
    <name evidence="4" type="ORF">JR347_07275</name>
</gene>
<sequence>MNKILLSVLLIFCGTSVFSQDTLLTILEEELEREFKVLSKAEVPVYYMDYRVEDETALTITSSFGSLMDESNARMRVLQPTLRVGNYKLDNTRELANYYGGGYFGANQAQYLPINNNSKAIKQVLWRVTDFAYNNAKERFQEVKNSDIKNEIDDFSKEKPTKYYEPPALGSLDESYWKNTAKKLSAQFLGDSKIISGTVTISGSFSRKYFVSSEGASVVQNFNFIQVFVSGEVVNEDGEIASLYNSYTASNEKGLPSFDTLMAETKSLVENLQKLKEAPFAEPYTGPAILHPRVSAVFFHEIFGHRIEGHRLKSEQDGQTFKEKVGSQILPDFISIYSDPTLKNVEGIELSGNYKVDDQGIESRRVEIVKNGKLQNFLMSRSPIEQFSNSNGHGRSQIGADPVARQSNLIIETTSNISDDKLRKQLIEECKKQNKPYGYYFEDVTGGFTQTSRYATNAFNIMPTLVYRVYADGRPDELVKGVDLIGTPLAMFAEIMQAGKSIDVFNGICGAESGNIPVSAVAPAILVRRIETQKKPIVDIKAEEPILASPLLNKKN</sequence>
<evidence type="ECO:0000256" key="1">
    <source>
        <dbReference type="ARBA" id="ARBA00005836"/>
    </source>
</evidence>
<evidence type="ECO:0000256" key="2">
    <source>
        <dbReference type="SAM" id="SignalP"/>
    </source>
</evidence>
<evidence type="ECO:0000313" key="5">
    <source>
        <dbReference type="Proteomes" id="UP000662783"/>
    </source>
</evidence>
<dbReference type="GO" id="GO:0005829">
    <property type="term" value="C:cytosol"/>
    <property type="evidence" value="ECO:0007669"/>
    <property type="project" value="TreeGrafter"/>
</dbReference>
<dbReference type="PANTHER" id="PTHR30624:SF0">
    <property type="entry name" value="METALLOPROTEASE SLR0863"/>
    <property type="match status" value="1"/>
</dbReference>
<comment type="similarity">
    <text evidence="1">Belongs to the peptidase U62 family.</text>
</comment>
<dbReference type="InterPro" id="IPR045569">
    <property type="entry name" value="Metalloprtase-TldD/E_C"/>
</dbReference>
<dbReference type="SUPFAM" id="SSF111283">
    <property type="entry name" value="Putative modulator of DNA gyrase, PmbA/TldD"/>
    <property type="match status" value="1"/>
</dbReference>
<accession>A0A975A1X1</accession>
<dbReference type="Proteomes" id="UP000662783">
    <property type="component" value="Chromosome"/>
</dbReference>
<reference evidence="4" key="1">
    <citation type="submission" date="2021-02" db="EMBL/GenBank/DDBJ databases">
        <title>Fulvivirga sp. S481 isolated from sea water.</title>
        <authorList>
            <person name="Bae S.S."/>
            <person name="Baek K."/>
        </authorList>
    </citation>
    <scope>NUCLEOTIDE SEQUENCE</scope>
    <source>
        <strain evidence="4">S481</strain>
    </source>
</reference>
<dbReference type="GO" id="GO:0008237">
    <property type="term" value="F:metallopeptidase activity"/>
    <property type="evidence" value="ECO:0007669"/>
    <property type="project" value="InterPro"/>
</dbReference>
<keyword evidence="5" id="KW-1185">Reference proteome</keyword>
<organism evidence="4 5">
    <name type="scientific">Fulvivirga lutea</name>
    <dbReference type="NCBI Taxonomy" id="2810512"/>
    <lineage>
        <taxon>Bacteria</taxon>
        <taxon>Pseudomonadati</taxon>
        <taxon>Bacteroidota</taxon>
        <taxon>Cytophagia</taxon>
        <taxon>Cytophagales</taxon>
        <taxon>Fulvivirgaceae</taxon>
        <taxon>Fulvivirga</taxon>
    </lineage>
</organism>
<dbReference type="Pfam" id="PF19289">
    <property type="entry name" value="PmbA_TldD_3rd"/>
    <property type="match status" value="1"/>
</dbReference>
<dbReference type="PANTHER" id="PTHR30624">
    <property type="entry name" value="UNCHARACTERIZED PROTEIN TLDD AND PMBA"/>
    <property type="match status" value="1"/>
</dbReference>
<dbReference type="AlphaFoldDB" id="A0A975A1X1"/>
<dbReference type="KEGG" id="fuv:JR347_07275"/>
<feature type="signal peptide" evidence="2">
    <location>
        <begin position="1"/>
        <end position="19"/>
    </location>
</feature>
<dbReference type="InterPro" id="IPR036059">
    <property type="entry name" value="TldD/PmbA_sf"/>
</dbReference>
<keyword evidence="2" id="KW-0732">Signal</keyword>
<proteinExistence type="inferred from homology"/>